<dbReference type="InterPro" id="IPR011006">
    <property type="entry name" value="CheY-like_superfamily"/>
</dbReference>
<protein>
    <submittedName>
        <fullName evidence="6">DNA-binding response regulator, NarL/FixJ family, contains REC and HTH domains</fullName>
    </submittedName>
</protein>
<dbReference type="InterPro" id="IPR001789">
    <property type="entry name" value="Sig_transdc_resp-reg_receiver"/>
</dbReference>
<evidence type="ECO:0000313" key="7">
    <source>
        <dbReference type="Proteomes" id="UP000198755"/>
    </source>
</evidence>
<sequence length="222" mass="23685">MSESCALPKPLRVFLADDHPIVLAGVKAIIGAAEGMTIVGDACDGRNALKLATELKPDIVILDISMPGLNGTKVAEQLRDNSPETKILALTVHEDKGYLRQLLVLGIAGYVLKRSASEELVRAIRAVAAGGVYLDPAIAGKVVGGGPLKADGPFLEADLSEREVEVLRLTAAGHSQKAVAAELRLGVKTVETYKARGMDKLGFESRVQLLRYALNKGWLDDY</sequence>
<keyword evidence="2 6" id="KW-0238">DNA-binding</keyword>
<proteinExistence type="predicted"/>
<dbReference type="PROSITE" id="PS50110">
    <property type="entry name" value="RESPONSE_REGULATORY"/>
    <property type="match status" value="1"/>
</dbReference>
<feature type="domain" description="Response regulatory" evidence="5">
    <location>
        <begin position="12"/>
        <end position="128"/>
    </location>
</feature>
<dbReference type="PANTHER" id="PTHR43214:SF43">
    <property type="entry name" value="TWO-COMPONENT RESPONSE REGULATOR"/>
    <property type="match status" value="1"/>
</dbReference>
<dbReference type="SMART" id="SM00421">
    <property type="entry name" value="HTH_LUXR"/>
    <property type="match status" value="1"/>
</dbReference>
<feature type="domain" description="HTH luxR-type" evidence="4">
    <location>
        <begin position="152"/>
        <end position="217"/>
    </location>
</feature>
<dbReference type="Pfam" id="PF00196">
    <property type="entry name" value="GerE"/>
    <property type="match status" value="1"/>
</dbReference>
<dbReference type="RefSeq" id="WP_091684927.1">
    <property type="nucleotide sequence ID" value="NZ_FOSN01000014.1"/>
</dbReference>
<dbReference type="Pfam" id="PF00072">
    <property type="entry name" value="Response_reg"/>
    <property type="match status" value="1"/>
</dbReference>
<dbReference type="PROSITE" id="PS50043">
    <property type="entry name" value="HTH_LUXR_2"/>
    <property type="match status" value="1"/>
</dbReference>
<organism evidence="6 7">
    <name type="scientific">Methylocapsa palsarum</name>
    <dbReference type="NCBI Taxonomy" id="1612308"/>
    <lineage>
        <taxon>Bacteria</taxon>
        <taxon>Pseudomonadati</taxon>
        <taxon>Pseudomonadota</taxon>
        <taxon>Alphaproteobacteria</taxon>
        <taxon>Hyphomicrobiales</taxon>
        <taxon>Beijerinckiaceae</taxon>
        <taxon>Methylocapsa</taxon>
    </lineage>
</organism>
<dbReference type="GO" id="GO:0000160">
    <property type="term" value="P:phosphorelay signal transduction system"/>
    <property type="evidence" value="ECO:0007669"/>
    <property type="project" value="InterPro"/>
</dbReference>
<dbReference type="SMART" id="SM00448">
    <property type="entry name" value="REC"/>
    <property type="match status" value="1"/>
</dbReference>
<evidence type="ECO:0000259" key="5">
    <source>
        <dbReference type="PROSITE" id="PS50110"/>
    </source>
</evidence>
<feature type="modified residue" description="4-aspartylphosphate" evidence="3">
    <location>
        <position position="63"/>
    </location>
</feature>
<dbReference type="InterPro" id="IPR016032">
    <property type="entry name" value="Sig_transdc_resp-reg_C-effctor"/>
</dbReference>
<dbReference type="CDD" id="cd06170">
    <property type="entry name" value="LuxR_C_like"/>
    <property type="match status" value="1"/>
</dbReference>
<evidence type="ECO:0000256" key="3">
    <source>
        <dbReference type="PROSITE-ProRule" id="PRU00169"/>
    </source>
</evidence>
<dbReference type="PRINTS" id="PR00038">
    <property type="entry name" value="HTHLUXR"/>
</dbReference>
<keyword evidence="1 3" id="KW-0597">Phosphoprotein</keyword>
<dbReference type="InterPro" id="IPR058245">
    <property type="entry name" value="NreC/VraR/RcsB-like_REC"/>
</dbReference>
<dbReference type="Proteomes" id="UP000198755">
    <property type="component" value="Unassembled WGS sequence"/>
</dbReference>
<evidence type="ECO:0000313" key="6">
    <source>
        <dbReference type="EMBL" id="SFK66605.1"/>
    </source>
</evidence>
<evidence type="ECO:0000256" key="1">
    <source>
        <dbReference type="ARBA" id="ARBA00022553"/>
    </source>
</evidence>
<name>A0A1I4BCU9_9HYPH</name>
<dbReference type="STRING" id="1612308.SAMN05444581_11454"/>
<dbReference type="InterPro" id="IPR039420">
    <property type="entry name" value="WalR-like"/>
</dbReference>
<dbReference type="OrthoDB" id="9814495at2"/>
<evidence type="ECO:0000256" key="2">
    <source>
        <dbReference type="ARBA" id="ARBA00023125"/>
    </source>
</evidence>
<dbReference type="SUPFAM" id="SSF46894">
    <property type="entry name" value="C-terminal effector domain of the bipartite response regulators"/>
    <property type="match status" value="1"/>
</dbReference>
<dbReference type="GO" id="GO:0006355">
    <property type="term" value="P:regulation of DNA-templated transcription"/>
    <property type="evidence" value="ECO:0007669"/>
    <property type="project" value="InterPro"/>
</dbReference>
<gene>
    <name evidence="6" type="ORF">SAMN05444581_11454</name>
</gene>
<dbReference type="SUPFAM" id="SSF52172">
    <property type="entry name" value="CheY-like"/>
    <property type="match status" value="1"/>
</dbReference>
<dbReference type="PANTHER" id="PTHR43214">
    <property type="entry name" value="TWO-COMPONENT RESPONSE REGULATOR"/>
    <property type="match status" value="1"/>
</dbReference>
<reference evidence="6 7" key="1">
    <citation type="submission" date="2016-10" db="EMBL/GenBank/DDBJ databases">
        <authorList>
            <person name="de Groot N.N."/>
        </authorList>
    </citation>
    <scope>NUCLEOTIDE SEQUENCE [LARGE SCALE GENOMIC DNA]</scope>
    <source>
        <strain evidence="6 7">NE2</strain>
    </source>
</reference>
<dbReference type="EMBL" id="FOSN01000014">
    <property type="protein sequence ID" value="SFK66605.1"/>
    <property type="molecule type" value="Genomic_DNA"/>
</dbReference>
<keyword evidence="7" id="KW-1185">Reference proteome</keyword>
<dbReference type="GO" id="GO:0003677">
    <property type="term" value="F:DNA binding"/>
    <property type="evidence" value="ECO:0007669"/>
    <property type="project" value="UniProtKB-KW"/>
</dbReference>
<accession>A0A1I4BCU9</accession>
<dbReference type="Gene3D" id="3.40.50.2300">
    <property type="match status" value="1"/>
</dbReference>
<dbReference type="AlphaFoldDB" id="A0A1I4BCU9"/>
<evidence type="ECO:0000259" key="4">
    <source>
        <dbReference type="PROSITE" id="PS50043"/>
    </source>
</evidence>
<dbReference type="InterPro" id="IPR000792">
    <property type="entry name" value="Tscrpt_reg_LuxR_C"/>
</dbReference>
<dbReference type="CDD" id="cd17535">
    <property type="entry name" value="REC_NarL-like"/>
    <property type="match status" value="1"/>
</dbReference>